<dbReference type="InterPro" id="IPR025258">
    <property type="entry name" value="RH_dom"/>
</dbReference>
<evidence type="ECO:0000256" key="4">
    <source>
        <dbReference type="ARBA" id="ARBA00022737"/>
    </source>
</evidence>
<dbReference type="SMART" id="SM00593">
    <property type="entry name" value="RUN"/>
    <property type="match status" value="1"/>
</dbReference>
<keyword evidence="4" id="KW-0677">Repeat</keyword>
<dbReference type="SUPFAM" id="SSF140741">
    <property type="entry name" value="RUN domain-like"/>
    <property type="match status" value="1"/>
</dbReference>
<evidence type="ECO:0000256" key="5">
    <source>
        <dbReference type="ARBA" id="ARBA00022753"/>
    </source>
</evidence>
<sequence>MSSFFNSFSKFSSKRENAIKEALINTLIENSREIQYEVKQRGCECLELCEATSTLCTTLEAVFLHGLKDSLLWNTINVIAGDEERRPEPSFWAPLLIFMHKQVIEQIQSHSQITSEIGQCRAWIRLSLNESLFSAYLNNMRKSSSSLSPYYKKFALLKDNDGLEMAAKAMEGIEAFVQFNLPVNSSLLNYWPDYALQLSGLWTPALKSCPISSGVDIADTLGIEDAEVAEAMVTSPTPRPICTNEAFSQKIENLPSIQSPTAAEIAAQRENVDMLLKAVDEMQMISEENADEATNREKNVEGDNEFPPKVGKIKKKRKKSRELAEARIQDYITGEAGYKTEPTTPVTPGNSLMNLMHTSWSADETSASELNTPVLERPLYRRASSNASTLSYNTLLGKHEREKLQIQIKNNALTVARTAVNHVNANDVAEHEGDNTGSDSNDSRLTLDFEVVPNSNLDKMNVSEIQEMLELLYKLARQPGLDAQGFLCKSCQHPLGIGYSNFQVCGFSGNYFCDNCMDMEQMMIPAKIIYNWDFRKYAVSKRAAVFLTEFRNQPVIDLEVNATPLLFNLHFLYKYFFLQLLNPEIYNASDAMADLQSLRIRLNFLRAYLYTCEPKSIQLLQLQFYGREYLYEHIHLYSISDLHLILRGTLYQQLQKAFKIAEAHVLKCPLCSVKGFICEICQSSRVLYPFHIETTYRCEICGAVFHAQCLNDKQPCPKCERRRKRDELSLEDINIGSSVQSLPSSSTIVADVVEQG</sequence>
<keyword evidence="3" id="KW-0479">Metal-binding</keyword>
<evidence type="ECO:0000313" key="14">
    <source>
        <dbReference type="EMBL" id="CAD7011727.1"/>
    </source>
</evidence>
<dbReference type="Proteomes" id="UP000606786">
    <property type="component" value="Unassembled WGS sequence"/>
</dbReference>
<dbReference type="InterPro" id="IPR002219">
    <property type="entry name" value="PKC_DAG/PE"/>
</dbReference>
<dbReference type="GO" id="GO:0006914">
    <property type="term" value="P:autophagy"/>
    <property type="evidence" value="ECO:0007669"/>
    <property type="project" value="UniProtKB-KW"/>
</dbReference>
<dbReference type="SMART" id="SM01175">
    <property type="entry name" value="DUF4206"/>
    <property type="match status" value="1"/>
</dbReference>
<feature type="region of interest" description="Disordered" evidence="10">
    <location>
        <begin position="424"/>
        <end position="444"/>
    </location>
</feature>
<keyword evidence="6 9" id="KW-0863">Zinc-finger</keyword>
<evidence type="ECO:0000313" key="15">
    <source>
        <dbReference type="Proteomes" id="UP000606786"/>
    </source>
</evidence>
<dbReference type="PROSITE" id="PS50826">
    <property type="entry name" value="RUN"/>
    <property type="match status" value="1"/>
</dbReference>
<dbReference type="InterPro" id="IPR001841">
    <property type="entry name" value="Znf_RING"/>
</dbReference>
<keyword evidence="2" id="KW-0597">Phosphoprotein</keyword>
<keyword evidence="5" id="KW-0967">Endosome</keyword>
<feature type="domain" description="Phorbol-ester/DAG-type" evidence="11">
    <location>
        <begin position="663"/>
        <end position="716"/>
    </location>
</feature>
<dbReference type="CDD" id="cd17679">
    <property type="entry name" value="RUN_PLEKHM1"/>
    <property type="match status" value="1"/>
</dbReference>
<dbReference type="EMBL" id="CAJHJT010000056">
    <property type="protein sequence ID" value="CAD7011727.1"/>
    <property type="molecule type" value="Genomic_DNA"/>
</dbReference>
<evidence type="ECO:0000256" key="3">
    <source>
        <dbReference type="ARBA" id="ARBA00022723"/>
    </source>
</evidence>
<keyword evidence="15" id="KW-1185">Reference proteome</keyword>
<dbReference type="GO" id="GO:0008270">
    <property type="term" value="F:zinc ion binding"/>
    <property type="evidence" value="ECO:0007669"/>
    <property type="project" value="UniProtKB-KW"/>
</dbReference>
<keyword evidence="7" id="KW-0862">Zinc</keyword>
<dbReference type="InterPro" id="IPR047326">
    <property type="entry name" value="RUN_PLEKHM1"/>
</dbReference>
<dbReference type="AlphaFoldDB" id="A0A811V8Y2"/>
<comment type="subcellular location">
    <subcellularLocation>
        <location evidence="1">Late endosome</location>
    </subcellularLocation>
</comment>
<evidence type="ECO:0000256" key="2">
    <source>
        <dbReference type="ARBA" id="ARBA00022553"/>
    </source>
</evidence>
<dbReference type="PANTHER" id="PTHR12326:SF12">
    <property type="entry name" value="PLECKSTRIN HOMOLOGY AND RUN DOMAIN CONTAINING M1"/>
    <property type="match status" value="1"/>
</dbReference>
<dbReference type="CDD" id="cd15489">
    <property type="entry name" value="PHD_SF"/>
    <property type="match status" value="1"/>
</dbReference>
<dbReference type="InterPro" id="IPR051366">
    <property type="entry name" value="DEF8"/>
</dbReference>
<evidence type="ECO:0000256" key="10">
    <source>
        <dbReference type="SAM" id="MobiDB-lite"/>
    </source>
</evidence>
<dbReference type="PANTHER" id="PTHR12326">
    <property type="entry name" value="PLECKSTRIN HOMOLOGY DOMAIN CONTAINING PROTEIN"/>
    <property type="match status" value="1"/>
</dbReference>
<feature type="domain" description="RING-type" evidence="12">
    <location>
        <begin position="678"/>
        <end position="720"/>
    </location>
</feature>
<dbReference type="OrthoDB" id="62364at2759"/>
<reference evidence="14" key="1">
    <citation type="submission" date="2020-11" db="EMBL/GenBank/DDBJ databases">
        <authorList>
            <person name="Whitehead M."/>
        </authorList>
    </citation>
    <scope>NUCLEOTIDE SEQUENCE</scope>
    <source>
        <strain evidence="14">EGII</strain>
    </source>
</reference>
<evidence type="ECO:0000259" key="13">
    <source>
        <dbReference type="PROSITE" id="PS50826"/>
    </source>
</evidence>
<evidence type="ECO:0000259" key="11">
    <source>
        <dbReference type="PROSITE" id="PS50081"/>
    </source>
</evidence>
<gene>
    <name evidence="14" type="ORF">CCAP1982_LOCUS19841</name>
</gene>
<keyword evidence="8" id="KW-0072">Autophagy</keyword>
<dbReference type="PROSITE" id="PS50089">
    <property type="entry name" value="ZF_RING_2"/>
    <property type="match status" value="1"/>
</dbReference>
<dbReference type="PROSITE" id="PS50081">
    <property type="entry name" value="ZF_DAG_PE_2"/>
    <property type="match status" value="1"/>
</dbReference>
<dbReference type="InterPro" id="IPR004012">
    <property type="entry name" value="Run_dom"/>
</dbReference>
<dbReference type="Pfam" id="PF13901">
    <property type="entry name" value="RH_dom"/>
    <property type="match status" value="2"/>
</dbReference>
<evidence type="ECO:0000256" key="6">
    <source>
        <dbReference type="ARBA" id="ARBA00022771"/>
    </source>
</evidence>
<evidence type="ECO:0000256" key="9">
    <source>
        <dbReference type="PROSITE-ProRule" id="PRU00175"/>
    </source>
</evidence>
<comment type="caution">
    <text evidence="14">The sequence shown here is derived from an EMBL/GenBank/DDBJ whole genome shotgun (WGS) entry which is preliminary data.</text>
</comment>
<dbReference type="Gene3D" id="1.20.58.900">
    <property type="match status" value="1"/>
</dbReference>
<dbReference type="GO" id="GO:0005770">
    <property type="term" value="C:late endosome"/>
    <property type="evidence" value="ECO:0007669"/>
    <property type="project" value="UniProtKB-SubCell"/>
</dbReference>
<evidence type="ECO:0000256" key="7">
    <source>
        <dbReference type="ARBA" id="ARBA00022833"/>
    </source>
</evidence>
<dbReference type="InterPro" id="IPR037213">
    <property type="entry name" value="Run_dom_sf"/>
</dbReference>
<evidence type="ECO:0000256" key="1">
    <source>
        <dbReference type="ARBA" id="ARBA00004603"/>
    </source>
</evidence>
<organism evidence="14 15">
    <name type="scientific">Ceratitis capitata</name>
    <name type="common">Mediterranean fruit fly</name>
    <name type="synonym">Tephritis capitata</name>
    <dbReference type="NCBI Taxonomy" id="7213"/>
    <lineage>
        <taxon>Eukaryota</taxon>
        <taxon>Metazoa</taxon>
        <taxon>Ecdysozoa</taxon>
        <taxon>Arthropoda</taxon>
        <taxon>Hexapoda</taxon>
        <taxon>Insecta</taxon>
        <taxon>Pterygota</taxon>
        <taxon>Neoptera</taxon>
        <taxon>Endopterygota</taxon>
        <taxon>Diptera</taxon>
        <taxon>Brachycera</taxon>
        <taxon>Muscomorpha</taxon>
        <taxon>Tephritoidea</taxon>
        <taxon>Tephritidae</taxon>
        <taxon>Ceratitis</taxon>
        <taxon>Ceratitis</taxon>
    </lineage>
</organism>
<evidence type="ECO:0000259" key="12">
    <source>
        <dbReference type="PROSITE" id="PS50089"/>
    </source>
</evidence>
<accession>A0A811V8Y2</accession>
<evidence type="ECO:0000256" key="8">
    <source>
        <dbReference type="ARBA" id="ARBA00023006"/>
    </source>
</evidence>
<name>A0A811V8Y2_CERCA</name>
<feature type="region of interest" description="Disordered" evidence="10">
    <location>
        <begin position="290"/>
        <end position="318"/>
    </location>
</feature>
<dbReference type="Pfam" id="PF02759">
    <property type="entry name" value="RUN"/>
    <property type="match status" value="1"/>
</dbReference>
<feature type="domain" description="RUN" evidence="13">
    <location>
        <begin position="46"/>
        <end position="186"/>
    </location>
</feature>
<protein>
    <submittedName>
        <fullName evidence="14">(Mediterranean fruit fly) hypothetical protein</fullName>
    </submittedName>
</protein>
<proteinExistence type="predicted"/>